<accession>A0ABN1IUB9</accession>
<evidence type="ECO:0008006" key="3">
    <source>
        <dbReference type="Google" id="ProtNLM"/>
    </source>
</evidence>
<evidence type="ECO:0000313" key="2">
    <source>
        <dbReference type="Proteomes" id="UP001500339"/>
    </source>
</evidence>
<organism evidence="1 2">
    <name type="scientific">Clostridium malenominatum</name>
    <dbReference type="NCBI Taxonomy" id="1539"/>
    <lineage>
        <taxon>Bacteria</taxon>
        <taxon>Bacillati</taxon>
        <taxon>Bacillota</taxon>
        <taxon>Clostridia</taxon>
        <taxon>Eubacteriales</taxon>
        <taxon>Clostridiaceae</taxon>
        <taxon>Clostridium</taxon>
    </lineage>
</organism>
<gene>
    <name evidence="1" type="ORF">GCM10008905_12080</name>
</gene>
<sequence length="252" mass="29709">MKDILELMNTDNFKYIISIDCEGTNFDKNLENNVLNLERFLKLNSDNGITTILFITPFFADMLHKLNLTEKIKEYNVIFGLHIHPENLPEELNLKCSFLKPEEHLLASYNFDEQKIIIKHSMDYLKEKGIEPIQIYRGGYFSMNNDTAKALWELTDIRFESHNIYREQYSVNNGLLTSLPVYAKDEKEELRLEYFSSDKLIELLNEAKEKDRYAIGVTHSYLLDPLDFHYERDGLKEDIHQIQSKLIQEESV</sequence>
<dbReference type="Proteomes" id="UP001500339">
    <property type="component" value="Unassembled WGS sequence"/>
</dbReference>
<dbReference type="Gene3D" id="3.20.20.370">
    <property type="entry name" value="Glycoside hydrolase/deacetylase"/>
    <property type="match status" value="1"/>
</dbReference>
<proteinExistence type="predicted"/>
<reference evidence="1 2" key="1">
    <citation type="journal article" date="2019" name="Int. J. Syst. Evol. Microbiol.">
        <title>The Global Catalogue of Microorganisms (GCM) 10K type strain sequencing project: providing services to taxonomists for standard genome sequencing and annotation.</title>
        <authorList>
            <consortium name="The Broad Institute Genomics Platform"/>
            <consortium name="The Broad Institute Genome Sequencing Center for Infectious Disease"/>
            <person name="Wu L."/>
            <person name="Ma J."/>
        </authorList>
    </citation>
    <scope>NUCLEOTIDE SEQUENCE [LARGE SCALE GENOMIC DNA]</scope>
    <source>
        <strain evidence="1 2">JCM 1405</strain>
    </source>
</reference>
<protein>
    <recommendedName>
        <fullName evidence="3">Polysaccharide deacetylase</fullName>
    </recommendedName>
</protein>
<dbReference type="EMBL" id="BAAACF010000001">
    <property type="protein sequence ID" value="GAA0721536.1"/>
    <property type="molecule type" value="Genomic_DNA"/>
</dbReference>
<keyword evidence="2" id="KW-1185">Reference proteome</keyword>
<evidence type="ECO:0000313" key="1">
    <source>
        <dbReference type="EMBL" id="GAA0721536.1"/>
    </source>
</evidence>
<comment type="caution">
    <text evidence="1">The sequence shown here is derived from an EMBL/GenBank/DDBJ whole genome shotgun (WGS) entry which is preliminary data.</text>
</comment>
<dbReference type="RefSeq" id="WP_343767794.1">
    <property type="nucleotide sequence ID" value="NZ_BAAACF010000001.1"/>
</dbReference>
<name>A0ABN1IUB9_9CLOT</name>